<evidence type="ECO:0000256" key="1">
    <source>
        <dbReference type="SAM" id="MobiDB-lite"/>
    </source>
</evidence>
<dbReference type="AlphaFoldDB" id="A0AAE0ZWW4"/>
<gene>
    <name evidence="2" type="ORF">RRG08_008912</name>
</gene>
<reference evidence="2" key="1">
    <citation type="journal article" date="2023" name="G3 (Bethesda)">
        <title>A reference genome for the long-term kleptoplast-retaining sea slug Elysia crispata morphotype clarki.</title>
        <authorList>
            <person name="Eastman K.E."/>
            <person name="Pendleton A.L."/>
            <person name="Shaikh M.A."/>
            <person name="Suttiyut T."/>
            <person name="Ogas R."/>
            <person name="Tomko P."/>
            <person name="Gavelis G."/>
            <person name="Widhalm J.R."/>
            <person name="Wisecaver J.H."/>
        </authorList>
    </citation>
    <scope>NUCLEOTIDE SEQUENCE</scope>
    <source>
        <strain evidence="2">ECLA1</strain>
    </source>
</reference>
<comment type="caution">
    <text evidence="2">The sequence shown here is derived from an EMBL/GenBank/DDBJ whole genome shotgun (WGS) entry which is preliminary data.</text>
</comment>
<protein>
    <submittedName>
        <fullName evidence="2">Uncharacterized protein</fullName>
    </submittedName>
</protein>
<sequence length="103" mass="11145">MKRVISIDCFFENKKKRSRGTNQAHGGQKRYLSADLGQEKEKKENHLSNSCVPGEGREGGTEQDLELVGYSSAVVSGPSPGTQIGGETVACSSKITFAFEKVH</sequence>
<name>A0AAE0ZWW4_9GAST</name>
<proteinExistence type="predicted"/>
<organism evidence="2 3">
    <name type="scientific">Elysia crispata</name>
    <name type="common">lettuce slug</name>
    <dbReference type="NCBI Taxonomy" id="231223"/>
    <lineage>
        <taxon>Eukaryota</taxon>
        <taxon>Metazoa</taxon>
        <taxon>Spiralia</taxon>
        <taxon>Lophotrochozoa</taxon>
        <taxon>Mollusca</taxon>
        <taxon>Gastropoda</taxon>
        <taxon>Heterobranchia</taxon>
        <taxon>Euthyneura</taxon>
        <taxon>Panpulmonata</taxon>
        <taxon>Sacoglossa</taxon>
        <taxon>Placobranchoidea</taxon>
        <taxon>Plakobranchidae</taxon>
        <taxon>Elysia</taxon>
    </lineage>
</organism>
<feature type="region of interest" description="Disordered" evidence="1">
    <location>
        <begin position="16"/>
        <end position="61"/>
    </location>
</feature>
<dbReference type="Proteomes" id="UP001283361">
    <property type="component" value="Unassembled WGS sequence"/>
</dbReference>
<feature type="compositionally biased region" description="Basic and acidic residues" evidence="1">
    <location>
        <begin position="37"/>
        <end position="46"/>
    </location>
</feature>
<evidence type="ECO:0000313" key="2">
    <source>
        <dbReference type="EMBL" id="KAK3777065.1"/>
    </source>
</evidence>
<evidence type="ECO:0000313" key="3">
    <source>
        <dbReference type="Proteomes" id="UP001283361"/>
    </source>
</evidence>
<dbReference type="EMBL" id="JAWDGP010003139">
    <property type="protein sequence ID" value="KAK3777065.1"/>
    <property type="molecule type" value="Genomic_DNA"/>
</dbReference>
<keyword evidence="3" id="KW-1185">Reference proteome</keyword>
<accession>A0AAE0ZWW4</accession>